<dbReference type="CDD" id="cd20736">
    <property type="entry name" value="PoNe_Nuclease"/>
    <property type="match status" value="1"/>
</dbReference>
<protein>
    <recommendedName>
        <fullName evidence="2">UPF0102 protein A2572_00265</fullName>
    </recommendedName>
</protein>
<dbReference type="Pfam" id="PF02021">
    <property type="entry name" value="UPF0102"/>
    <property type="match status" value="1"/>
</dbReference>
<dbReference type="Proteomes" id="UP000179237">
    <property type="component" value="Unassembled WGS sequence"/>
</dbReference>
<gene>
    <name evidence="3" type="ORF">A2572_00265</name>
</gene>
<dbReference type="AlphaFoldDB" id="A0A1F5FV59"/>
<dbReference type="SUPFAM" id="SSF52980">
    <property type="entry name" value="Restriction endonuclease-like"/>
    <property type="match status" value="1"/>
</dbReference>
<proteinExistence type="inferred from homology"/>
<dbReference type="InterPro" id="IPR011335">
    <property type="entry name" value="Restrct_endonuc-II-like"/>
</dbReference>
<dbReference type="EMBL" id="MFAQ01000015">
    <property type="protein sequence ID" value="OGD83485.1"/>
    <property type="molecule type" value="Genomic_DNA"/>
</dbReference>
<evidence type="ECO:0000256" key="1">
    <source>
        <dbReference type="ARBA" id="ARBA00006738"/>
    </source>
</evidence>
<evidence type="ECO:0000313" key="3">
    <source>
        <dbReference type="EMBL" id="OGD83485.1"/>
    </source>
</evidence>
<evidence type="ECO:0000256" key="2">
    <source>
        <dbReference type="HAMAP-Rule" id="MF_00048"/>
    </source>
</evidence>
<comment type="caution">
    <text evidence="3">The sequence shown here is derived from an EMBL/GenBank/DDBJ whole genome shotgun (WGS) entry which is preliminary data.</text>
</comment>
<dbReference type="PANTHER" id="PTHR34039:SF1">
    <property type="entry name" value="UPF0102 PROTEIN YRAN"/>
    <property type="match status" value="1"/>
</dbReference>
<reference evidence="3 4" key="1">
    <citation type="journal article" date="2016" name="Nat. Commun.">
        <title>Thousands of microbial genomes shed light on interconnected biogeochemical processes in an aquifer system.</title>
        <authorList>
            <person name="Anantharaman K."/>
            <person name="Brown C.T."/>
            <person name="Hug L.A."/>
            <person name="Sharon I."/>
            <person name="Castelle C.J."/>
            <person name="Probst A.J."/>
            <person name="Thomas B.C."/>
            <person name="Singh A."/>
            <person name="Wilkins M.J."/>
            <person name="Karaoz U."/>
            <person name="Brodie E.L."/>
            <person name="Williams K.H."/>
            <person name="Hubbard S.S."/>
            <person name="Banfield J.F."/>
        </authorList>
    </citation>
    <scope>NUCLEOTIDE SEQUENCE [LARGE SCALE GENOMIC DNA]</scope>
</reference>
<name>A0A1F5FV59_9BACT</name>
<dbReference type="InterPro" id="IPR003509">
    <property type="entry name" value="UPF0102_YraN-like"/>
</dbReference>
<organism evidence="3 4">
    <name type="scientific">Candidatus Collierbacteria bacterium RIFOXYD1_FULL_40_9</name>
    <dbReference type="NCBI Taxonomy" id="1817731"/>
    <lineage>
        <taxon>Bacteria</taxon>
        <taxon>Candidatus Collieribacteriota</taxon>
    </lineage>
</organism>
<dbReference type="InterPro" id="IPR011856">
    <property type="entry name" value="tRNA_endonuc-like_dom_sf"/>
</dbReference>
<accession>A0A1F5FV59</accession>
<dbReference type="Gene3D" id="3.40.1350.10">
    <property type="match status" value="1"/>
</dbReference>
<dbReference type="PANTHER" id="PTHR34039">
    <property type="entry name" value="UPF0102 PROTEIN YRAN"/>
    <property type="match status" value="1"/>
</dbReference>
<dbReference type="GO" id="GO:0003676">
    <property type="term" value="F:nucleic acid binding"/>
    <property type="evidence" value="ECO:0007669"/>
    <property type="project" value="InterPro"/>
</dbReference>
<evidence type="ECO:0000313" key="4">
    <source>
        <dbReference type="Proteomes" id="UP000179237"/>
    </source>
</evidence>
<sequence>MKKDNFLTGRKGEEIAANFLGNKGYLIVERNFRTRFGEIDIVCLDGAILVFVEVKTKIGHVFGEPEEMVSKSKLVQVQRMGEIYIELKTQNFKNPARNAFNIADAGGSKNQSNVMPARLAARQDLIRHPENRLDSGSVPGMTSWKGGCRVDVVGIVLQENGDVETIRHHEAVY</sequence>
<comment type="similarity">
    <text evidence="1 2">Belongs to the UPF0102 family.</text>
</comment>
<dbReference type="HAMAP" id="MF_00048">
    <property type="entry name" value="UPF0102"/>
    <property type="match status" value="1"/>
</dbReference>